<keyword evidence="3" id="KW-0255">Endonuclease</keyword>
<feature type="region of interest" description="Disordered" evidence="1">
    <location>
        <begin position="146"/>
        <end position="170"/>
    </location>
</feature>
<dbReference type="GO" id="GO:0004519">
    <property type="term" value="F:endonuclease activity"/>
    <property type="evidence" value="ECO:0007669"/>
    <property type="project" value="UniProtKB-KW"/>
</dbReference>
<dbReference type="InterPro" id="IPR003615">
    <property type="entry name" value="HNH_nuc"/>
</dbReference>
<organism evidence="3 4">
    <name type="scientific">Candidatus Kaiserbacteria bacterium GW2011_GWC2_52_8b</name>
    <dbReference type="NCBI Taxonomy" id="1618676"/>
    <lineage>
        <taxon>Bacteria</taxon>
        <taxon>Candidatus Kaiseribacteriota</taxon>
    </lineage>
</organism>
<dbReference type="SUPFAM" id="SSF54060">
    <property type="entry name" value="His-Me finger endonucleases"/>
    <property type="match status" value="1"/>
</dbReference>
<proteinExistence type="predicted"/>
<gene>
    <name evidence="3" type="ORF">UY74_C0025G0003</name>
</gene>
<dbReference type="CDD" id="cd00085">
    <property type="entry name" value="HNHc"/>
    <property type="match status" value="1"/>
</dbReference>
<evidence type="ECO:0000259" key="2">
    <source>
        <dbReference type="SMART" id="SM00507"/>
    </source>
</evidence>
<dbReference type="AlphaFoldDB" id="A0A0G1XJD4"/>
<evidence type="ECO:0000313" key="3">
    <source>
        <dbReference type="EMBL" id="KKW31015.1"/>
    </source>
</evidence>
<dbReference type="EMBL" id="LCRF01000025">
    <property type="protein sequence ID" value="KKW31015.1"/>
    <property type="molecule type" value="Genomic_DNA"/>
</dbReference>
<dbReference type="SMART" id="SM00507">
    <property type="entry name" value="HNHc"/>
    <property type="match status" value="1"/>
</dbReference>
<protein>
    <submittedName>
        <fullName evidence="3">HNH endonuclease</fullName>
    </submittedName>
</protein>
<keyword evidence="3" id="KW-0378">Hydrolase</keyword>
<feature type="domain" description="HNH nuclease" evidence="2">
    <location>
        <begin position="87"/>
        <end position="144"/>
    </location>
</feature>
<dbReference type="InterPro" id="IPR044925">
    <property type="entry name" value="His-Me_finger_sf"/>
</dbReference>
<evidence type="ECO:0000313" key="4">
    <source>
        <dbReference type="Proteomes" id="UP000034445"/>
    </source>
</evidence>
<evidence type="ECO:0000256" key="1">
    <source>
        <dbReference type="SAM" id="MobiDB-lite"/>
    </source>
</evidence>
<dbReference type="Pfam" id="PF13392">
    <property type="entry name" value="HNH_3"/>
    <property type="match status" value="1"/>
</dbReference>
<sequence>MRKRSWSEVQLIEAARTSASLRQVIAKLGLIEAGGNYDQVRKYIKELEIDITHFKGRSWNKGMRGRLMPLIPTKDILIKGSTYQSFKLKRRLFNEGLKMKRCEECGWAKSTEDGYLPLELDHINGDRHDNRLENLRVLCPNCHSLKPTHRGRNKGRRGGETGRRATLKMS</sequence>
<reference evidence="3 4" key="1">
    <citation type="journal article" date="2015" name="Nature">
        <title>rRNA introns, odd ribosomes, and small enigmatic genomes across a large radiation of phyla.</title>
        <authorList>
            <person name="Brown C.T."/>
            <person name="Hug L.A."/>
            <person name="Thomas B.C."/>
            <person name="Sharon I."/>
            <person name="Castelle C.J."/>
            <person name="Singh A."/>
            <person name="Wilkins M.J."/>
            <person name="Williams K.H."/>
            <person name="Banfield J.F."/>
        </authorList>
    </citation>
    <scope>NUCLEOTIDE SEQUENCE [LARGE SCALE GENOMIC DNA]</scope>
</reference>
<keyword evidence="3" id="KW-0540">Nuclease</keyword>
<name>A0A0G1XJD4_9BACT</name>
<comment type="caution">
    <text evidence="3">The sequence shown here is derived from an EMBL/GenBank/DDBJ whole genome shotgun (WGS) entry which is preliminary data.</text>
</comment>
<dbReference type="Proteomes" id="UP000034445">
    <property type="component" value="Unassembled WGS sequence"/>
</dbReference>
<feature type="compositionally biased region" description="Basic residues" evidence="1">
    <location>
        <begin position="146"/>
        <end position="156"/>
    </location>
</feature>
<accession>A0A0G1XJD4</accession>